<accession>A0A485KZG1</accession>
<gene>
    <name evidence="6" type="primary">Aste57867_13738</name>
    <name evidence="5" type="ORF">As57867_013688</name>
    <name evidence="6" type="ORF">ASTE57867_13738</name>
</gene>
<dbReference type="Pfam" id="PF05648">
    <property type="entry name" value="PEX11"/>
    <property type="match status" value="1"/>
</dbReference>
<reference evidence="6 7" key="1">
    <citation type="submission" date="2019-03" db="EMBL/GenBank/DDBJ databases">
        <authorList>
            <person name="Gaulin E."/>
            <person name="Dumas B."/>
        </authorList>
    </citation>
    <scope>NUCLEOTIDE SEQUENCE [LARGE SCALE GENOMIC DNA]</scope>
    <source>
        <strain evidence="6">CBS 568.67</strain>
    </source>
</reference>
<evidence type="ECO:0000313" key="5">
    <source>
        <dbReference type="EMBL" id="KAF0695450.1"/>
    </source>
</evidence>
<keyword evidence="1" id="KW-0962">Peroxisome biogenesis</keyword>
<dbReference type="InterPro" id="IPR008733">
    <property type="entry name" value="PEX11"/>
</dbReference>
<dbReference type="AlphaFoldDB" id="A0A485KZG1"/>
<name>A0A485KZG1_9STRA</name>
<dbReference type="PANTHER" id="PTHR12652">
    <property type="entry name" value="PEROXISOMAL BIOGENESIS FACTOR 11"/>
    <property type="match status" value="1"/>
</dbReference>
<dbReference type="GO" id="GO:0016559">
    <property type="term" value="P:peroxisome fission"/>
    <property type="evidence" value="ECO:0007669"/>
    <property type="project" value="InterPro"/>
</dbReference>
<evidence type="ECO:0000256" key="3">
    <source>
        <dbReference type="ARBA" id="ARBA00023140"/>
    </source>
</evidence>
<sequence length="260" mass="28596">MKLVQHAAEDQLSMVPPPKVDSHVVPFVSAFLPWLYLAHHADAKFIDRVLALLAKSDGRDKACKIVQYFCKLAMAVHEPKYKPLVGVLAKQLSGTRRVLRIGKCLKVVGNTVDAWGEPVAWKRAAGLLGAGVSCAGDFGDDVCWASDMQLLPVWVSDCEVWIDRLWLVSIVCDVPLHMADLLAARQALLACDADTDETEVRRRRAKFFNLAVGQVKLIADFFHASRKAMNWPTRSPVQDAVCGLVSASCAFVKLWGATAK</sequence>
<keyword evidence="2" id="KW-0472">Membrane</keyword>
<evidence type="ECO:0000256" key="1">
    <source>
        <dbReference type="ARBA" id="ARBA00022593"/>
    </source>
</evidence>
<dbReference type="EMBL" id="CAADRA010005500">
    <property type="protein sequence ID" value="VFT90571.1"/>
    <property type="molecule type" value="Genomic_DNA"/>
</dbReference>
<dbReference type="EMBL" id="VJMH01005479">
    <property type="protein sequence ID" value="KAF0695450.1"/>
    <property type="molecule type" value="Genomic_DNA"/>
</dbReference>
<comment type="subcellular location">
    <subcellularLocation>
        <location evidence="4">Peroxisome membrane</location>
    </subcellularLocation>
</comment>
<evidence type="ECO:0000256" key="4">
    <source>
        <dbReference type="ARBA" id="ARBA00046271"/>
    </source>
</evidence>
<keyword evidence="7" id="KW-1185">Reference proteome</keyword>
<dbReference type="GO" id="GO:0005778">
    <property type="term" value="C:peroxisomal membrane"/>
    <property type="evidence" value="ECO:0007669"/>
    <property type="project" value="UniProtKB-SubCell"/>
</dbReference>
<dbReference type="Proteomes" id="UP000332933">
    <property type="component" value="Unassembled WGS sequence"/>
</dbReference>
<evidence type="ECO:0000313" key="7">
    <source>
        <dbReference type="Proteomes" id="UP000332933"/>
    </source>
</evidence>
<proteinExistence type="predicted"/>
<reference evidence="5" key="2">
    <citation type="submission" date="2019-06" db="EMBL/GenBank/DDBJ databases">
        <title>Genomics analysis of Aphanomyces spp. identifies a new class of oomycete effector associated with host adaptation.</title>
        <authorList>
            <person name="Gaulin E."/>
        </authorList>
    </citation>
    <scope>NUCLEOTIDE SEQUENCE</scope>
    <source>
        <strain evidence="5">CBS 578.67</strain>
    </source>
</reference>
<evidence type="ECO:0000256" key="2">
    <source>
        <dbReference type="ARBA" id="ARBA00023136"/>
    </source>
</evidence>
<dbReference type="PANTHER" id="PTHR12652:SF50">
    <property type="entry name" value="PEROXIN 11"/>
    <property type="match status" value="1"/>
</dbReference>
<keyword evidence="3" id="KW-0576">Peroxisome</keyword>
<organism evidence="6 7">
    <name type="scientific">Aphanomyces stellatus</name>
    <dbReference type="NCBI Taxonomy" id="120398"/>
    <lineage>
        <taxon>Eukaryota</taxon>
        <taxon>Sar</taxon>
        <taxon>Stramenopiles</taxon>
        <taxon>Oomycota</taxon>
        <taxon>Saprolegniomycetes</taxon>
        <taxon>Saprolegniales</taxon>
        <taxon>Verrucalvaceae</taxon>
        <taxon>Aphanomyces</taxon>
    </lineage>
</organism>
<evidence type="ECO:0000313" key="6">
    <source>
        <dbReference type="EMBL" id="VFT90571.1"/>
    </source>
</evidence>
<dbReference type="OrthoDB" id="411017at2759"/>
<protein>
    <submittedName>
        <fullName evidence="6">Aste57867_13738 protein</fullName>
    </submittedName>
</protein>